<dbReference type="AlphaFoldDB" id="A0A8J2PVX5"/>
<comment type="caution">
    <text evidence="2">The sequence shown here is derived from an EMBL/GenBank/DDBJ whole genome shotgun (WGS) entry which is preliminary data.</text>
</comment>
<feature type="region of interest" description="Disordered" evidence="1">
    <location>
        <begin position="1"/>
        <end position="109"/>
    </location>
</feature>
<protein>
    <submittedName>
        <fullName evidence="2">Uncharacterized protein</fullName>
    </submittedName>
</protein>
<gene>
    <name evidence="2" type="ORF">AFUS01_LOCUS44553</name>
</gene>
<keyword evidence="3" id="KW-1185">Reference proteome</keyword>
<evidence type="ECO:0000313" key="3">
    <source>
        <dbReference type="Proteomes" id="UP000708208"/>
    </source>
</evidence>
<evidence type="ECO:0000313" key="2">
    <source>
        <dbReference type="EMBL" id="CAG7835139.1"/>
    </source>
</evidence>
<organism evidence="2 3">
    <name type="scientific">Allacma fusca</name>
    <dbReference type="NCBI Taxonomy" id="39272"/>
    <lineage>
        <taxon>Eukaryota</taxon>
        <taxon>Metazoa</taxon>
        <taxon>Ecdysozoa</taxon>
        <taxon>Arthropoda</taxon>
        <taxon>Hexapoda</taxon>
        <taxon>Collembola</taxon>
        <taxon>Symphypleona</taxon>
        <taxon>Sminthuridae</taxon>
        <taxon>Allacma</taxon>
    </lineage>
</organism>
<feature type="compositionally biased region" description="Low complexity" evidence="1">
    <location>
        <begin position="63"/>
        <end position="88"/>
    </location>
</feature>
<dbReference type="Proteomes" id="UP000708208">
    <property type="component" value="Unassembled WGS sequence"/>
</dbReference>
<dbReference type="EMBL" id="CAJVCH010570539">
    <property type="protein sequence ID" value="CAG7835139.1"/>
    <property type="molecule type" value="Genomic_DNA"/>
</dbReference>
<evidence type="ECO:0000256" key="1">
    <source>
        <dbReference type="SAM" id="MobiDB-lite"/>
    </source>
</evidence>
<sequence length="151" mass="16182">MTKDNTFLSKMADLPVDQFERPLQFRPSWPPRAEEKQACGWGPGFSLAFRKSSWPPPSDSDETSGSATGLGATGSNGPDSNNSASAANPSQGTVGSQNNASEIVRPKKQVRDYSNFYAKNASPASRRVWGVQPGSVQLPEAFTGTGEEENE</sequence>
<proteinExistence type="predicted"/>
<accession>A0A8J2PVX5</accession>
<feature type="compositionally biased region" description="Polar residues" evidence="1">
    <location>
        <begin position="89"/>
        <end position="101"/>
    </location>
</feature>
<reference evidence="2" key="1">
    <citation type="submission" date="2021-06" db="EMBL/GenBank/DDBJ databases">
        <authorList>
            <person name="Hodson N. C."/>
            <person name="Mongue J. A."/>
            <person name="Jaron S. K."/>
        </authorList>
    </citation>
    <scope>NUCLEOTIDE SEQUENCE</scope>
</reference>
<name>A0A8J2PVX5_9HEXA</name>